<gene>
    <name evidence="1" type="ORF">F2Z89_00610</name>
</gene>
<comment type="caution">
    <text evidence="1">The sequence shown here is derived from an EMBL/GenBank/DDBJ whole genome shotgun (WGS) entry which is preliminary data.</text>
</comment>
<proteinExistence type="predicted"/>
<dbReference type="RefSeq" id="WP_130070762.1">
    <property type="nucleotide sequence ID" value="NZ_CP043610.1"/>
</dbReference>
<reference evidence="1 2" key="1">
    <citation type="journal article" date="2019" name="Nat. Med.">
        <title>A library of human gut bacterial isolates paired with longitudinal multiomics data enables mechanistic microbiome research.</title>
        <authorList>
            <person name="Poyet M."/>
            <person name="Groussin M."/>
            <person name="Gibbons S.M."/>
            <person name="Avila-Pacheco J."/>
            <person name="Jiang X."/>
            <person name="Kearney S.M."/>
            <person name="Perrotta A.R."/>
            <person name="Berdy B."/>
            <person name="Zhao S."/>
            <person name="Lieberman T.D."/>
            <person name="Swanson P.K."/>
            <person name="Smith M."/>
            <person name="Roesemann S."/>
            <person name="Alexander J.E."/>
            <person name="Rich S.A."/>
            <person name="Livny J."/>
            <person name="Vlamakis H."/>
            <person name="Clish C."/>
            <person name="Bullock K."/>
            <person name="Deik A."/>
            <person name="Scott J."/>
            <person name="Pierce K.A."/>
            <person name="Xavier R.J."/>
            <person name="Alm E.J."/>
        </authorList>
    </citation>
    <scope>NUCLEOTIDE SEQUENCE [LARGE SCALE GENOMIC DNA]</scope>
    <source>
        <strain evidence="1 2">BIOML-A46</strain>
    </source>
</reference>
<dbReference type="Proteomes" id="UP000460666">
    <property type="component" value="Unassembled WGS sequence"/>
</dbReference>
<name>A0A642F7M2_BACFG</name>
<organism evidence="1 2">
    <name type="scientific">Bacteroides fragilis</name>
    <dbReference type="NCBI Taxonomy" id="817"/>
    <lineage>
        <taxon>Bacteria</taxon>
        <taxon>Pseudomonadati</taxon>
        <taxon>Bacteroidota</taxon>
        <taxon>Bacteroidia</taxon>
        <taxon>Bacteroidales</taxon>
        <taxon>Bacteroidaceae</taxon>
        <taxon>Bacteroides</taxon>
    </lineage>
</organism>
<accession>A0A642F7M2</accession>
<sequence length="175" mass="19787">MLIDVSFFTSGPLHIENASVAKMPSQNSLAVNEAINGYIEAFQYDFLLHIVGESLADAITDYLELIEQEKEETEEVKSDDPESGYAVLCSKIREAFAYYVFFHILRDMNSQATVTGLVRLKCANEYVSPIRRQVSTWNAMVGKNRLFAAWISSNDCPFDVKIDKNLLTNINTFNL</sequence>
<protein>
    <submittedName>
        <fullName evidence="1">Uncharacterized protein</fullName>
    </submittedName>
</protein>
<evidence type="ECO:0000313" key="2">
    <source>
        <dbReference type="Proteomes" id="UP000460666"/>
    </source>
</evidence>
<dbReference type="AlphaFoldDB" id="A0A642F7M2"/>
<dbReference type="EMBL" id="VWCJ01000001">
    <property type="protein sequence ID" value="KAA5001842.1"/>
    <property type="molecule type" value="Genomic_DNA"/>
</dbReference>
<evidence type="ECO:0000313" key="1">
    <source>
        <dbReference type="EMBL" id="KAA5001842.1"/>
    </source>
</evidence>